<gene>
    <name evidence="2" type="ORF">QBC36DRAFT_136034</name>
</gene>
<evidence type="ECO:0000313" key="2">
    <source>
        <dbReference type="EMBL" id="KAK4177301.1"/>
    </source>
</evidence>
<accession>A0AAN6WA60</accession>
<comment type="caution">
    <text evidence="2">The sequence shown here is derived from an EMBL/GenBank/DDBJ whole genome shotgun (WGS) entry which is preliminary data.</text>
</comment>
<dbReference type="Proteomes" id="UP001302321">
    <property type="component" value="Unassembled WGS sequence"/>
</dbReference>
<dbReference type="EMBL" id="MU866169">
    <property type="protein sequence ID" value="KAK4177301.1"/>
    <property type="molecule type" value="Genomic_DNA"/>
</dbReference>
<proteinExistence type="predicted"/>
<evidence type="ECO:0000256" key="1">
    <source>
        <dbReference type="SAM" id="SignalP"/>
    </source>
</evidence>
<evidence type="ECO:0008006" key="4">
    <source>
        <dbReference type="Google" id="ProtNLM"/>
    </source>
</evidence>
<evidence type="ECO:0000313" key="3">
    <source>
        <dbReference type="Proteomes" id="UP001302321"/>
    </source>
</evidence>
<organism evidence="2 3">
    <name type="scientific">Triangularia setosa</name>
    <dbReference type="NCBI Taxonomy" id="2587417"/>
    <lineage>
        <taxon>Eukaryota</taxon>
        <taxon>Fungi</taxon>
        <taxon>Dikarya</taxon>
        <taxon>Ascomycota</taxon>
        <taxon>Pezizomycotina</taxon>
        <taxon>Sordariomycetes</taxon>
        <taxon>Sordariomycetidae</taxon>
        <taxon>Sordariales</taxon>
        <taxon>Podosporaceae</taxon>
        <taxon>Triangularia</taxon>
    </lineage>
</organism>
<feature type="signal peptide" evidence="1">
    <location>
        <begin position="1"/>
        <end position="25"/>
    </location>
</feature>
<protein>
    <recommendedName>
        <fullName evidence="4">RNase H type-1 domain-containing protein</fullName>
    </recommendedName>
</protein>
<feature type="chain" id="PRO_5043008343" description="RNase H type-1 domain-containing protein" evidence="1">
    <location>
        <begin position="26"/>
        <end position="215"/>
    </location>
</feature>
<keyword evidence="1" id="KW-0732">Signal</keyword>
<dbReference type="AlphaFoldDB" id="A0AAN6WA60"/>
<reference evidence="2" key="2">
    <citation type="submission" date="2023-05" db="EMBL/GenBank/DDBJ databases">
        <authorList>
            <consortium name="Lawrence Berkeley National Laboratory"/>
            <person name="Steindorff A."/>
            <person name="Hensen N."/>
            <person name="Bonometti L."/>
            <person name="Westerberg I."/>
            <person name="Brannstrom I.O."/>
            <person name="Guillou S."/>
            <person name="Cros-Aarteil S."/>
            <person name="Calhoun S."/>
            <person name="Haridas S."/>
            <person name="Kuo A."/>
            <person name="Mondo S."/>
            <person name="Pangilinan J."/>
            <person name="Riley R."/>
            <person name="Labutti K."/>
            <person name="Andreopoulos B."/>
            <person name="Lipzen A."/>
            <person name="Chen C."/>
            <person name="Yanf M."/>
            <person name="Daum C."/>
            <person name="Ng V."/>
            <person name="Clum A."/>
            <person name="Ohm R."/>
            <person name="Martin F."/>
            <person name="Silar P."/>
            <person name="Natvig D."/>
            <person name="Lalanne C."/>
            <person name="Gautier V."/>
            <person name="Ament-Velasquez S.L."/>
            <person name="Kruys A."/>
            <person name="Hutchinson M.I."/>
            <person name="Powell A.J."/>
            <person name="Barry K."/>
            <person name="Miller A.N."/>
            <person name="Grigoriev I.V."/>
            <person name="Debuchy R."/>
            <person name="Gladieux P."/>
            <person name="Thoren M.H."/>
            <person name="Johannesson H."/>
        </authorList>
    </citation>
    <scope>NUCLEOTIDE SEQUENCE</scope>
    <source>
        <strain evidence="2">CBS 892.96</strain>
    </source>
</reference>
<sequence>MTAPTRAAVMLVLRLLGLSPNKSVGKPRKMLVKAVRRRARSLDMILIFSLPFSSPRMRTTLSGTTKLAPSKAQSSTMTPGLPPTKLGRLRRCPQLSMGRCSWCSGVMGHGSLKKDVAIDGKPGDYGVAWQFSIDTIVHLTSTAFAQRGFYVSKAFSVQHMELAAICWSLDISLKLKSERQLDRCKMIIFPDSVNSLDQIKLGIHHGKGSLYEAHT</sequence>
<name>A0AAN6WA60_9PEZI</name>
<reference evidence="2" key="1">
    <citation type="journal article" date="2023" name="Mol. Phylogenet. Evol.">
        <title>Genome-scale phylogeny and comparative genomics of the fungal order Sordariales.</title>
        <authorList>
            <person name="Hensen N."/>
            <person name="Bonometti L."/>
            <person name="Westerberg I."/>
            <person name="Brannstrom I.O."/>
            <person name="Guillou S."/>
            <person name="Cros-Aarteil S."/>
            <person name="Calhoun S."/>
            <person name="Haridas S."/>
            <person name="Kuo A."/>
            <person name="Mondo S."/>
            <person name="Pangilinan J."/>
            <person name="Riley R."/>
            <person name="LaButti K."/>
            <person name="Andreopoulos B."/>
            <person name="Lipzen A."/>
            <person name="Chen C."/>
            <person name="Yan M."/>
            <person name="Daum C."/>
            <person name="Ng V."/>
            <person name="Clum A."/>
            <person name="Steindorff A."/>
            <person name="Ohm R.A."/>
            <person name="Martin F."/>
            <person name="Silar P."/>
            <person name="Natvig D.O."/>
            <person name="Lalanne C."/>
            <person name="Gautier V."/>
            <person name="Ament-Velasquez S.L."/>
            <person name="Kruys A."/>
            <person name="Hutchinson M.I."/>
            <person name="Powell A.J."/>
            <person name="Barry K."/>
            <person name="Miller A.N."/>
            <person name="Grigoriev I.V."/>
            <person name="Debuchy R."/>
            <person name="Gladieux P."/>
            <person name="Hiltunen Thoren M."/>
            <person name="Johannesson H."/>
        </authorList>
    </citation>
    <scope>NUCLEOTIDE SEQUENCE</scope>
    <source>
        <strain evidence="2">CBS 892.96</strain>
    </source>
</reference>
<keyword evidence="3" id="KW-1185">Reference proteome</keyword>